<dbReference type="AlphaFoldDB" id="A0A075PAQ1"/>
<protein>
    <submittedName>
        <fullName evidence="4">Peptidyl-tRNA hydrolase</fullName>
    </submittedName>
</protein>
<dbReference type="RefSeq" id="WP_044058414.1">
    <property type="nucleotide sequence ID" value="NZ_CBCSKJ010000004.1"/>
</dbReference>
<dbReference type="InterPro" id="IPR045853">
    <property type="entry name" value="Pep_chain_release_fac_I_sf"/>
</dbReference>
<dbReference type="GO" id="GO:0003747">
    <property type="term" value="F:translation release factor activity"/>
    <property type="evidence" value="ECO:0007669"/>
    <property type="project" value="InterPro"/>
</dbReference>
<feature type="compositionally biased region" description="Basic residues" evidence="2">
    <location>
        <begin position="124"/>
        <end position="137"/>
    </location>
</feature>
<proteinExistence type="inferred from homology"/>
<feature type="region of interest" description="Disordered" evidence="2">
    <location>
        <begin position="98"/>
        <end position="137"/>
    </location>
</feature>
<dbReference type="PANTHER" id="PTHR47814">
    <property type="entry name" value="PEPTIDYL-TRNA HYDROLASE ARFB"/>
    <property type="match status" value="1"/>
</dbReference>
<dbReference type="SUPFAM" id="SSF75620">
    <property type="entry name" value="Release factor"/>
    <property type="match status" value="1"/>
</dbReference>
<dbReference type="KEGG" id="aal:EP13_17995"/>
<feature type="domain" description="Prokaryotic-type class I peptide chain release factors" evidence="3">
    <location>
        <begin position="21"/>
        <end position="37"/>
    </location>
</feature>
<dbReference type="PANTHER" id="PTHR47814:SF1">
    <property type="entry name" value="PEPTIDYL-TRNA HYDROLASE ARFB"/>
    <property type="match status" value="1"/>
</dbReference>
<gene>
    <name evidence="4" type="ORF">EP13_17995</name>
</gene>
<dbReference type="GO" id="GO:0072344">
    <property type="term" value="P:rescue of stalled ribosome"/>
    <property type="evidence" value="ECO:0007669"/>
    <property type="project" value="TreeGrafter"/>
</dbReference>
<feature type="compositionally biased region" description="Basic residues" evidence="2">
    <location>
        <begin position="100"/>
        <end position="116"/>
    </location>
</feature>
<dbReference type="PATRIC" id="fig|589873.4.peg.4102"/>
<dbReference type="InterPro" id="IPR000352">
    <property type="entry name" value="Pep_chain_release_fac_I"/>
</dbReference>
<dbReference type="Proteomes" id="UP000056090">
    <property type="component" value="Chromosome"/>
</dbReference>
<evidence type="ECO:0000256" key="2">
    <source>
        <dbReference type="SAM" id="MobiDB-lite"/>
    </source>
</evidence>
<comment type="similarity">
    <text evidence="1">Belongs to the prokaryotic/mitochondrial release factor family.</text>
</comment>
<dbReference type="Pfam" id="PF00472">
    <property type="entry name" value="RF-1"/>
    <property type="match status" value="1"/>
</dbReference>
<accession>A0A075PAQ1</accession>
<organism evidence="4 5">
    <name type="scientific">Alteromonas australica</name>
    <dbReference type="NCBI Taxonomy" id="589873"/>
    <lineage>
        <taxon>Bacteria</taxon>
        <taxon>Pseudomonadati</taxon>
        <taxon>Pseudomonadota</taxon>
        <taxon>Gammaproteobacteria</taxon>
        <taxon>Alteromonadales</taxon>
        <taxon>Alteromonadaceae</taxon>
        <taxon>Alteromonas/Salinimonas group</taxon>
        <taxon>Alteromonas</taxon>
    </lineage>
</organism>
<reference evidence="4 5" key="1">
    <citation type="submission" date="2014-06" db="EMBL/GenBank/DDBJ databases">
        <title>Genomes of Alteromonas australica, a world apart.</title>
        <authorList>
            <person name="Gonzaga A."/>
            <person name="Lopez-Perez M."/>
            <person name="Rodriguez-Valera F."/>
        </authorList>
    </citation>
    <scope>NUCLEOTIDE SEQUENCE [LARGE SCALE GENOMIC DNA]</scope>
    <source>
        <strain evidence="4 5">H 17</strain>
    </source>
</reference>
<dbReference type="KEGG" id="aaus:EP12_18805"/>
<evidence type="ECO:0000259" key="3">
    <source>
        <dbReference type="PROSITE" id="PS00745"/>
    </source>
</evidence>
<name>A0A075PAQ1_9ALTE</name>
<dbReference type="OrthoDB" id="9815709at2"/>
<dbReference type="PROSITE" id="PS00745">
    <property type="entry name" value="RF_PROK_I"/>
    <property type="match status" value="1"/>
</dbReference>
<evidence type="ECO:0000313" key="4">
    <source>
        <dbReference type="EMBL" id="AIG00418.1"/>
    </source>
</evidence>
<dbReference type="GeneID" id="78256770"/>
<dbReference type="GO" id="GO:0043022">
    <property type="term" value="F:ribosome binding"/>
    <property type="evidence" value="ECO:0007669"/>
    <property type="project" value="TreeGrafter"/>
</dbReference>
<keyword evidence="5" id="KW-1185">Reference proteome</keyword>
<keyword evidence="4" id="KW-0378">Hydrolase</keyword>
<dbReference type="NCBIfam" id="NF006718">
    <property type="entry name" value="PRK09256.1"/>
    <property type="match status" value="1"/>
</dbReference>
<sequence length="137" mass="15426">MITVTSSIQLRESDIDMQAIRAQGAGGQNVNKVSSAIHLRFDIANADLPQTVKDALLATNDSRITTDGVFVLKAQNYRTQEQNRDDAVDRLKTWIINATKKQKPRRPTKLSRAVKARRGEAKKQRSARKSLRKKVEI</sequence>
<dbReference type="GO" id="GO:0004045">
    <property type="term" value="F:peptidyl-tRNA hydrolase activity"/>
    <property type="evidence" value="ECO:0007669"/>
    <property type="project" value="TreeGrafter"/>
</dbReference>
<evidence type="ECO:0000256" key="1">
    <source>
        <dbReference type="ARBA" id="ARBA00010835"/>
    </source>
</evidence>
<dbReference type="eggNOG" id="COG1186">
    <property type="taxonomic scope" value="Bacteria"/>
</dbReference>
<dbReference type="Gene3D" id="3.30.160.20">
    <property type="match status" value="1"/>
</dbReference>
<dbReference type="EMBL" id="CP008849">
    <property type="protein sequence ID" value="AIG00418.1"/>
    <property type="molecule type" value="Genomic_DNA"/>
</dbReference>
<evidence type="ECO:0000313" key="5">
    <source>
        <dbReference type="Proteomes" id="UP000056090"/>
    </source>
</evidence>